<proteinExistence type="predicted"/>
<evidence type="ECO:0000313" key="2">
    <source>
        <dbReference type="Proteomes" id="UP000593929"/>
    </source>
</evidence>
<organism evidence="1 2">
    <name type="scientific">Limosilactobacillus mucosae</name>
    <name type="common">Lactobacillus mucosae</name>
    <dbReference type="NCBI Taxonomy" id="97478"/>
    <lineage>
        <taxon>Bacteria</taxon>
        <taxon>Bacillati</taxon>
        <taxon>Bacillota</taxon>
        <taxon>Bacilli</taxon>
        <taxon>Lactobacillales</taxon>
        <taxon>Lactobacillaceae</taxon>
        <taxon>Limosilactobacillus</taxon>
    </lineage>
</organism>
<reference evidence="1 2" key="1">
    <citation type="submission" date="2020-10" db="EMBL/GenBank/DDBJ databases">
        <title>Genome sequencing of Lactobacillus mucosae KCTC 21011.</title>
        <authorList>
            <person name="Kim J."/>
        </authorList>
    </citation>
    <scope>NUCLEOTIDE SEQUENCE [LARGE SCALE GENOMIC DNA]</scope>
    <source>
        <strain evidence="1 2">LM011</strain>
    </source>
</reference>
<sequence>MKKNEILLWAVAIICGILAVISIPNTTKLKSVNAQIKQTQLKKKEVATQTAVNSPYSNEFDLKSAEQHAEATLKNAIVKELGDLHSKKDYQANQKKLQAALGQKLTKELVRLNTDPNTNKWVITKNDATTVTFGNADDITKVPVYITTEFEEKDGSKHDYLIKLDYDLDNLTVNDYEVHVMTTSMTNGGTTDGE</sequence>
<dbReference type="AlphaFoldDB" id="A0A7L9VPL2"/>
<dbReference type="Proteomes" id="UP000593929">
    <property type="component" value="Chromosome"/>
</dbReference>
<dbReference type="EMBL" id="CP062966">
    <property type="protein sequence ID" value="QOL69334.1"/>
    <property type="molecule type" value="Genomic_DNA"/>
</dbReference>
<gene>
    <name evidence="1" type="ORF">LM011_08085</name>
</gene>
<accession>A0A7L9VPL2</accession>
<evidence type="ECO:0000313" key="1">
    <source>
        <dbReference type="EMBL" id="QOL69334.1"/>
    </source>
</evidence>
<name>A0A7L9VPL2_LIMMU</name>
<protein>
    <submittedName>
        <fullName evidence="1">Uncharacterized protein</fullName>
    </submittedName>
</protein>
<dbReference type="RefSeq" id="WP_056968371.1">
    <property type="nucleotide sequence ID" value="NZ_CBCRVQ010000016.1"/>
</dbReference>